<dbReference type="RefSeq" id="WP_255569789.1">
    <property type="nucleotide sequence ID" value="NZ_JASWER010000016.1"/>
</dbReference>
<gene>
    <name evidence="1" type="ORF">QR695_13835</name>
</gene>
<comment type="caution">
    <text evidence="1">The sequence shown here is derived from an EMBL/GenBank/DDBJ whole genome shotgun (WGS) entry which is preliminary data.</text>
</comment>
<keyword evidence="2" id="KW-1185">Reference proteome</keyword>
<proteinExistence type="predicted"/>
<protein>
    <submittedName>
        <fullName evidence="1">Uncharacterized protein</fullName>
    </submittedName>
</protein>
<organism evidence="1 2">
    <name type="scientific">Exiguobacterium mexicanum</name>
    <dbReference type="NCBI Taxonomy" id="340146"/>
    <lineage>
        <taxon>Bacteria</taxon>
        <taxon>Bacillati</taxon>
        <taxon>Bacillota</taxon>
        <taxon>Bacilli</taxon>
        <taxon>Bacillales</taxon>
        <taxon>Bacillales Family XII. Incertae Sedis</taxon>
        <taxon>Exiguobacterium</taxon>
    </lineage>
</organism>
<dbReference type="EMBL" id="JASWER010000016">
    <property type="protein sequence ID" value="MDL5378084.1"/>
    <property type="molecule type" value="Genomic_DNA"/>
</dbReference>
<accession>A0ABT7MS97</accession>
<name>A0ABT7MS97_9BACL</name>
<sequence>MQPSCWTVGAHATLSPDVEACSIFVKRLMENCSKERGDWSE</sequence>
<evidence type="ECO:0000313" key="1">
    <source>
        <dbReference type="EMBL" id="MDL5378084.1"/>
    </source>
</evidence>
<evidence type="ECO:0000313" key="2">
    <source>
        <dbReference type="Proteomes" id="UP001230807"/>
    </source>
</evidence>
<reference evidence="1 2" key="1">
    <citation type="submission" date="2023-06" db="EMBL/GenBank/DDBJ databases">
        <title>Influencing factors and mechanism of Cr(VI) reduction by facultative anaerobic Exiguobacterium sp. PY14.</title>
        <authorList>
            <person name="Zou L."/>
        </authorList>
    </citation>
    <scope>NUCLEOTIDE SEQUENCE [LARGE SCALE GENOMIC DNA]</scope>
    <source>
        <strain evidence="1 2">PY14</strain>
    </source>
</reference>
<dbReference type="Proteomes" id="UP001230807">
    <property type="component" value="Unassembled WGS sequence"/>
</dbReference>